<evidence type="ECO:0000313" key="12">
    <source>
        <dbReference type="Proteomes" id="UP001594351"/>
    </source>
</evidence>
<feature type="transmembrane region" description="Helical" evidence="10">
    <location>
        <begin position="394"/>
        <end position="415"/>
    </location>
</feature>
<organism evidence="11 12">
    <name type="scientific">candidate division CSSED10-310 bacterium</name>
    <dbReference type="NCBI Taxonomy" id="2855610"/>
    <lineage>
        <taxon>Bacteria</taxon>
        <taxon>Bacteria division CSSED10-310</taxon>
    </lineage>
</organism>
<dbReference type="EMBL" id="JBHPBY010000663">
    <property type="protein sequence ID" value="MFC1853961.1"/>
    <property type="molecule type" value="Genomic_DNA"/>
</dbReference>
<dbReference type="CDD" id="cd13140">
    <property type="entry name" value="MATE_like_1"/>
    <property type="match status" value="1"/>
</dbReference>
<feature type="transmembrane region" description="Helical" evidence="10">
    <location>
        <begin position="421"/>
        <end position="441"/>
    </location>
</feature>
<dbReference type="InterPro" id="IPR002528">
    <property type="entry name" value="MATE_fam"/>
</dbReference>
<feature type="transmembrane region" description="Helical" evidence="10">
    <location>
        <begin position="289"/>
        <end position="309"/>
    </location>
</feature>
<feature type="transmembrane region" description="Helical" evidence="10">
    <location>
        <begin position="240"/>
        <end position="269"/>
    </location>
</feature>
<keyword evidence="6 10" id="KW-1133">Transmembrane helix</keyword>
<keyword evidence="12" id="KW-1185">Reference proteome</keyword>
<keyword evidence="5 10" id="KW-0812">Transmembrane</keyword>
<reference evidence="11 12" key="1">
    <citation type="submission" date="2024-09" db="EMBL/GenBank/DDBJ databases">
        <title>Laminarin stimulates single cell rates of sulfate reduction while oxygen inhibits transcriptomic activity in coastal marine sediment.</title>
        <authorList>
            <person name="Lindsay M."/>
            <person name="Orcutt B."/>
            <person name="Emerson D."/>
            <person name="Stepanauskas R."/>
            <person name="D'Angelo T."/>
        </authorList>
    </citation>
    <scope>NUCLEOTIDE SEQUENCE [LARGE SCALE GENOMIC DNA]</scope>
    <source>
        <strain evidence="11">SAG AM-311-K15</strain>
    </source>
</reference>
<dbReference type="InterPro" id="IPR050222">
    <property type="entry name" value="MATE_MdtK"/>
</dbReference>
<comment type="subcellular location">
    <subcellularLocation>
        <location evidence="1">Cell membrane</location>
        <topology evidence="1">Multi-pass membrane protein</topology>
    </subcellularLocation>
</comment>
<keyword evidence="4" id="KW-1003">Cell membrane</keyword>
<feature type="transmembrane region" description="Helical" evidence="10">
    <location>
        <begin position="170"/>
        <end position="190"/>
    </location>
</feature>
<feature type="transmembrane region" description="Helical" evidence="10">
    <location>
        <begin position="363"/>
        <end position="382"/>
    </location>
</feature>
<dbReference type="NCBIfam" id="TIGR00797">
    <property type="entry name" value="matE"/>
    <property type="match status" value="1"/>
</dbReference>
<evidence type="ECO:0000256" key="4">
    <source>
        <dbReference type="ARBA" id="ARBA00022475"/>
    </source>
</evidence>
<feature type="transmembrane region" description="Helical" evidence="10">
    <location>
        <begin position="140"/>
        <end position="158"/>
    </location>
</feature>
<evidence type="ECO:0000256" key="2">
    <source>
        <dbReference type="ARBA" id="ARBA00022448"/>
    </source>
</evidence>
<dbReference type="Proteomes" id="UP001594351">
    <property type="component" value="Unassembled WGS sequence"/>
</dbReference>
<evidence type="ECO:0000256" key="6">
    <source>
        <dbReference type="ARBA" id="ARBA00022989"/>
    </source>
</evidence>
<dbReference type="Pfam" id="PF01554">
    <property type="entry name" value="MatE"/>
    <property type="match status" value="2"/>
</dbReference>
<evidence type="ECO:0000256" key="3">
    <source>
        <dbReference type="ARBA" id="ARBA00022449"/>
    </source>
</evidence>
<keyword evidence="2" id="KW-0813">Transport</keyword>
<keyword evidence="3" id="KW-0050">Antiport</keyword>
<dbReference type="PANTHER" id="PTHR43298:SF2">
    <property type="entry name" value="FMN_FAD EXPORTER YEEO-RELATED"/>
    <property type="match status" value="1"/>
</dbReference>
<gene>
    <name evidence="11" type="ORF">ACFL27_27570</name>
</gene>
<keyword evidence="7" id="KW-0406">Ion transport</keyword>
<sequence>MDAATDNPIVTGDIRNQVFRLAWPTMLAMVLETLFSLIDAFWVGKLGADALAAVSGSSFILWTVFSVCQVSAVGLTALVARHIGADNRNLAIEASVQGIILSILMGLVVGLMGLFAMPGLFKLMALSTNVNSLATQYLRIYLGGIFIAFVYIALESIFRASGDTRTPMMILAGALVFNAILDPILIFGYLGLPALGVRGAAWATLIAYFTATLTISILLIKRNLLPRIRSKHWLTIKGHIIWTIIKIGSPVAISGVSFSFVYILLTRVITHFGTAPLAALGMGHRLESIAYLASVGFSIAASTLVGQNLGAQQYDRAARAAWVSTFYASITMGIFSLFVTLFAPQIISLFIKDQEVILIGSQYLFIIACCEVFLAFEIVLEGSFSGAGDTMPPMLVSIPLTVLRLPAAYFLAITMNGGILAIWWVISISTLLKGIVMAIWFHRGAWKRKQLISSP</sequence>
<feature type="transmembrane region" description="Helical" evidence="10">
    <location>
        <begin position="21"/>
        <end position="44"/>
    </location>
</feature>
<evidence type="ECO:0000256" key="7">
    <source>
        <dbReference type="ARBA" id="ARBA00023065"/>
    </source>
</evidence>
<evidence type="ECO:0000256" key="1">
    <source>
        <dbReference type="ARBA" id="ARBA00004651"/>
    </source>
</evidence>
<protein>
    <recommendedName>
        <fullName evidence="9">Multidrug-efflux transporter</fullName>
    </recommendedName>
</protein>
<feature type="transmembrane region" description="Helical" evidence="10">
    <location>
        <begin position="99"/>
        <end position="120"/>
    </location>
</feature>
<proteinExistence type="predicted"/>
<dbReference type="InterPro" id="IPR048279">
    <property type="entry name" value="MdtK-like"/>
</dbReference>
<keyword evidence="8 10" id="KW-0472">Membrane</keyword>
<evidence type="ECO:0000256" key="9">
    <source>
        <dbReference type="ARBA" id="ARBA00031636"/>
    </source>
</evidence>
<feature type="transmembrane region" description="Helical" evidence="10">
    <location>
        <begin position="59"/>
        <end position="79"/>
    </location>
</feature>
<evidence type="ECO:0000313" key="11">
    <source>
        <dbReference type="EMBL" id="MFC1853961.1"/>
    </source>
</evidence>
<evidence type="ECO:0000256" key="8">
    <source>
        <dbReference type="ARBA" id="ARBA00023136"/>
    </source>
</evidence>
<evidence type="ECO:0000256" key="10">
    <source>
        <dbReference type="SAM" id="Phobius"/>
    </source>
</evidence>
<dbReference type="PIRSF" id="PIRSF006603">
    <property type="entry name" value="DinF"/>
    <property type="match status" value="1"/>
</dbReference>
<feature type="transmembrane region" description="Helical" evidence="10">
    <location>
        <begin position="321"/>
        <end position="343"/>
    </location>
</feature>
<dbReference type="PANTHER" id="PTHR43298">
    <property type="entry name" value="MULTIDRUG RESISTANCE PROTEIN NORM-RELATED"/>
    <property type="match status" value="1"/>
</dbReference>
<evidence type="ECO:0000256" key="5">
    <source>
        <dbReference type="ARBA" id="ARBA00022692"/>
    </source>
</evidence>
<accession>A0ABV6Z683</accession>
<comment type="caution">
    <text evidence="11">The sequence shown here is derived from an EMBL/GenBank/DDBJ whole genome shotgun (WGS) entry which is preliminary data.</text>
</comment>
<name>A0ABV6Z683_UNCC1</name>
<feature type="transmembrane region" description="Helical" evidence="10">
    <location>
        <begin position="202"/>
        <end position="220"/>
    </location>
</feature>